<feature type="region of interest" description="Disordered" evidence="1">
    <location>
        <begin position="78"/>
        <end position="112"/>
    </location>
</feature>
<dbReference type="AlphaFoldDB" id="A0A2T7G0L9"/>
<feature type="signal peptide" evidence="2">
    <location>
        <begin position="1"/>
        <end position="23"/>
    </location>
</feature>
<gene>
    <name evidence="3" type="ORF">DC363_00035</name>
</gene>
<protein>
    <submittedName>
        <fullName evidence="3">Uncharacterized protein</fullName>
    </submittedName>
</protein>
<dbReference type="EMBL" id="QCYG01000001">
    <property type="protein sequence ID" value="PVA07928.1"/>
    <property type="molecule type" value="Genomic_DNA"/>
</dbReference>
<name>A0A2T7G0L9_9RHOB</name>
<proteinExistence type="predicted"/>
<dbReference type="Proteomes" id="UP000244817">
    <property type="component" value="Unassembled WGS sequence"/>
</dbReference>
<sequence length="112" mass="11677">MCTLRSVLAVLMTLLILPWGAYAHAGTPVAAMATPAEHSDRTAAEPRPAAVTLRKSCRTMTLPGASCSADRVLPAAEGATGPRHAATHAAGFDDWHATETTPTPPRDPPRAL</sequence>
<evidence type="ECO:0000256" key="1">
    <source>
        <dbReference type="SAM" id="MobiDB-lite"/>
    </source>
</evidence>
<accession>A0A2T7G0L9</accession>
<keyword evidence="4" id="KW-1185">Reference proteome</keyword>
<evidence type="ECO:0000313" key="3">
    <source>
        <dbReference type="EMBL" id="PVA07928.1"/>
    </source>
</evidence>
<keyword evidence="2" id="KW-0732">Signal</keyword>
<reference evidence="3 4" key="1">
    <citation type="submission" date="2018-04" db="EMBL/GenBank/DDBJ databases">
        <title>Pelagivirga bohaiensis gen. nov., sp. nov., a bacterium isolated from the Bohai Sea.</title>
        <authorList>
            <person name="Ji X."/>
        </authorList>
    </citation>
    <scope>NUCLEOTIDE SEQUENCE [LARGE SCALE GENOMIC DNA]</scope>
    <source>
        <strain evidence="3 4">BH-SD16</strain>
    </source>
</reference>
<organism evidence="3 4">
    <name type="scientific">Thalassorhabdomicrobium marinisediminis</name>
    <dbReference type="NCBI Taxonomy" id="2170577"/>
    <lineage>
        <taxon>Bacteria</taxon>
        <taxon>Pseudomonadati</taxon>
        <taxon>Pseudomonadota</taxon>
        <taxon>Alphaproteobacteria</taxon>
        <taxon>Rhodobacterales</taxon>
        <taxon>Paracoccaceae</taxon>
        <taxon>Thalassorhabdomicrobium</taxon>
    </lineage>
</organism>
<evidence type="ECO:0000313" key="4">
    <source>
        <dbReference type="Proteomes" id="UP000244817"/>
    </source>
</evidence>
<evidence type="ECO:0000256" key="2">
    <source>
        <dbReference type="SAM" id="SignalP"/>
    </source>
</evidence>
<comment type="caution">
    <text evidence="3">The sequence shown here is derived from an EMBL/GenBank/DDBJ whole genome shotgun (WGS) entry which is preliminary data.</text>
</comment>
<feature type="chain" id="PRO_5015537329" evidence="2">
    <location>
        <begin position="24"/>
        <end position="112"/>
    </location>
</feature>